<dbReference type="InterPro" id="IPR007219">
    <property type="entry name" value="XnlR_reg_dom"/>
</dbReference>
<dbReference type="STRING" id="77044.A0A1W2TW22"/>
<evidence type="ECO:0000313" key="7">
    <source>
        <dbReference type="EMBL" id="GAP92863.2"/>
    </source>
</evidence>
<keyword evidence="3" id="KW-0238">DNA-binding</keyword>
<dbReference type="CDD" id="cd12148">
    <property type="entry name" value="fungal_TF_MHR"/>
    <property type="match status" value="1"/>
</dbReference>
<dbReference type="OMA" id="LYVMLQA"/>
<dbReference type="PANTHER" id="PTHR31845:SF10">
    <property type="entry name" value="ZN(II)2CYS6 TRANSCRIPTION FACTOR (EUROFUNG)"/>
    <property type="match status" value="1"/>
</dbReference>
<dbReference type="GO" id="GO:0005634">
    <property type="term" value="C:nucleus"/>
    <property type="evidence" value="ECO:0007669"/>
    <property type="project" value="UniProtKB-SubCell"/>
</dbReference>
<sequence length="509" mass="57323">MTATTASASFQPLHVASDTGRIVSFGRDLPCKRGPLEPGASASHHLPSGPGFGVTWDQAQKAIDDFTLIFTAHFPFIILDHDVTPNRLFAEKPLLFQAILMIAIDLTSSKSREVQRSIDAWIGQHLLVMQEQNIGILQGLIVYIAWANSHFYSDGRATQLMYLAVGLAHSLGITKQQMIPHDTQAKNESEVNEERRAYLACYYILSFNSFQFGRPHPLSSSYVQHCVDALERSSEFPTDFLVIKLVKLRQFIGRVPAVYEGLCEMKWCREISEDASDQLRDIRKDLDDFMNDVTHKHPKFLLLWNLHHSALIQLHLPMTYAAPDSDGTTQLQLECMQYCLQASRTFVTMAKSYSPDGFLYAPFTTLADMTSIFIAISRLLLVNINGWDLVEARKSIDIQAAIDDVLGKMIKASQIKAERVAAAAIANPASYIPDGPDTEKQDRLQIFFKLIESIRAWLGAQGVFHSRDEDSEQSSEDEPSAHTPIYVNAQSPLWDFTYFFNFILQVEHS</sequence>
<reference evidence="7" key="1">
    <citation type="submission" date="2016-03" db="EMBL/GenBank/DDBJ databases">
        <title>Draft genome sequence of Rosellinia necatrix.</title>
        <authorList>
            <person name="Kanematsu S."/>
        </authorList>
    </citation>
    <scope>NUCLEOTIDE SEQUENCE [LARGE SCALE GENOMIC DNA]</scope>
    <source>
        <strain evidence="7">W97</strain>
    </source>
</reference>
<keyword evidence="5" id="KW-0539">Nucleus</keyword>
<gene>
    <name evidence="7" type="ORF">SAMD00023353_9000220</name>
</gene>
<feature type="domain" description="Xylanolytic transcriptional activator regulatory" evidence="6">
    <location>
        <begin position="85"/>
        <end position="224"/>
    </location>
</feature>
<organism evidence="7">
    <name type="scientific">Rosellinia necatrix</name>
    <name type="common">White root-rot fungus</name>
    <dbReference type="NCBI Taxonomy" id="77044"/>
    <lineage>
        <taxon>Eukaryota</taxon>
        <taxon>Fungi</taxon>
        <taxon>Dikarya</taxon>
        <taxon>Ascomycota</taxon>
        <taxon>Pezizomycotina</taxon>
        <taxon>Sordariomycetes</taxon>
        <taxon>Xylariomycetidae</taxon>
        <taxon>Xylariales</taxon>
        <taxon>Xylariaceae</taxon>
        <taxon>Rosellinia</taxon>
    </lineage>
</organism>
<accession>A0A1W2TW22</accession>
<proteinExistence type="predicted"/>
<evidence type="ECO:0000259" key="6">
    <source>
        <dbReference type="Pfam" id="PF04082"/>
    </source>
</evidence>
<keyword evidence="8" id="KW-1185">Reference proteome</keyword>
<keyword evidence="4" id="KW-0804">Transcription</keyword>
<protein>
    <submittedName>
        <fullName evidence="7">Putative fungal transcriptional regulatory protein</fullName>
    </submittedName>
</protein>
<dbReference type="GO" id="GO:0006351">
    <property type="term" value="P:DNA-templated transcription"/>
    <property type="evidence" value="ECO:0007669"/>
    <property type="project" value="InterPro"/>
</dbReference>
<dbReference type="GO" id="GO:0008270">
    <property type="term" value="F:zinc ion binding"/>
    <property type="evidence" value="ECO:0007669"/>
    <property type="project" value="InterPro"/>
</dbReference>
<evidence type="ECO:0000256" key="5">
    <source>
        <dbReference type="ARBA" id="ARBA00023242"/>
    </source>
</evidence>
<dbReference type="InterPro" id="IPR051089">
    <property type="entry name" value="prtT"/>
</dbReference>
<dbReference type="Proteomes" id="UP000054516">
    <property type="component" value="Unassembled WGS sequence"/>
</dbReference>
<evidence type="ECO:0000256" key="2">
    <source>
        <dbReference type="ARBA" id="ARBA00023015"/>
    </source>
</evidence>
<dbReference type="PANTHER" id="PTHR31845">
    <property type="entry name" value="FINGER DOMAIN PROTEIN, PUTATIVE-RELATED"/>
    <property type="match status" value="1"/>
</dbReference>
<keyword evidence="2" id="KW-0805">Transcription regulation</keyword>
<dbReference type="OrthoDB" id="5217604at2759"/>
<evidence type="ECO:0000313" key="8">
    <source>
        <dbReference type="Proteomes" id="UP000054516"/>
    </source>
</evidence>
<dbReference type="EMBL" id="DF977535">
    <property type="protein sequence ID" value="GAP92863.2"/>
    <property type="molecule type" value="Genomic_DNA"/>
</dbReference>
<evidence type="ECO:0000256" key="4">
    <source>
        <dbReference type="ARBA" id="ARBA00023163"/>
    </source>
</evidence>
<dbReference type="AlphaFoldDB" id="A0A1W2TW22"/>
<name>A0A1W2TW22_ROSNE</name>
<dbReference type="Pfam" id="PF04082">
    <property type="entry name" value="Fungal_trans"/>
    <property type="match status" value="1"/>
</dbReference>
<dbReference type="GO" id="GO:0000976">
    <property type="term" value="F:transcription cis-regulatory region binding"/>
    <property type="evidence" value="ECO:0007669"/>
    <property type="project" value="TreeGrafter"/>
</dbReference>
<evidence type="ECO:0000256" key="3">
    <source>
        <dbReference type="ARBA" id="ARBA00023125"/>
    </source>
</evidence>
<comment type="subcellular location">
    <subcellularLocation>
        <location evidence="1">Nucleus</location>
    </subcellularLocation>
</comment>
<evidence type="ECO:0000256" key="1">
    <source>
        <dbReference type="ARBA" id="ARBA00004123"/>
    </source>
</evidence>
<dbReference type="GO" id="GO:0000981">
    <property type="term" value="F:DNA-binding transcription factor activity, RNA polymerase II-specific"/>
    <property type="evidence" value="ECO:0007669"/>
    <property type="project" value="TreeGrafter"/>
</dbReference>